<protein>
    <submittedName>
        <fullName evidence="4">EAL domain-containing protein</fullName>
    </submittedName>
</protein>
<feature type="transmembrane region" description="Helical" evidence="2">
    <location>
        <begin position="293"/>
        <end position="310"/>
    </location>
</feature>
<feature type="region of interest" description="Disordered" evidence="1">
    <location>
        <begin position="1"/>
        <end position="21"/>
    </location>
</feature>
<gene>
    <name evidence="4" type="ORF">HUV48_08100</name>
</gene>
<evidence type="ECO:0000256" key="2">
    <source>
        <dbReference type="SAM" id="Phobius"/>
    </source>
</evidence>
<dbReference type="GO" id="GO:0071111">
    <property type="term" value="F:cyclic-guanylate-specific phosphodiesterase activity"/>
    <property type="evidence" value="ECO:0007669"/>
    <property type="project" value="InterPro"/>
</dbReference>
<dbReference type="SMART" id="SM01080">
    <property type="entry name" value="CHASE2"/>
    <property type="match status" value="1"/>
</dbReference>
<feature type="transmembrane region" description="Helical" evidence="2">
    <location>
        <begin position="316"/>
        <end position="335"/>
    </location>
</feature>
<dbReference type="PROSITE" id="PS50883">
    <property type="entry name" value="EAL"/>
    <property type="match status" value="1"/>
</dbReference>
<evidence type="ECO:0000259" key="3">
    <source>
        <dbReference type="PROSITE" id="PS50883"/>
    </source>
</evidence>
<dbReference type="Pfam" id="PF00563">
    <property type="entry name" value="EAL"/>
    <property type="match status" value="1"/>
</dbReference>
<dbReference type="InterPro" id="IPR035919">
    <property type="entry name" value="EAL_sf"/>
</dbReference>
<evidence type="ECO:0000313" key="5">
    <source>
        <dbReference type="Proteomes" id="UP000561438"/>
    </source>
</evidence>
<dbReference type="InterPro" id="IPR050706">
    <property type="entry name" value="Cyclic-di-GMP_PDE-like"/>
</dbReference>
<sequence>MEAFLQSLGTNGDGRTRKPGHDGLLKERLKHAFWAAAITGVLMALMFFKPFDQWIWTVQSRMLPKDASGDIVLILSDQDLADPAHPERRIQLAQLIEKLDRAGAEKIAVDVIFEEASSPKADRSLGFALRKATSEVYTSSKTDITTKGGSAIRKIIPEVGKNSTQVSSTSYFDLFGYAWYLPAQERDGHQTIDHLSLILSKREPSFPELQIDYRFRAETVPFINFRDRTAINSNDALSAFVQGKSVVIANSQKVPGSSEAIPGHLEIAESYIAIIGAETLKNGGLRLILGSKIFLIVTVIIIGALFSTVLSERLRYVLYITAAFVPLLSVAAITWNIRIEPCAASAFLVFYSIPRTFMRRRRSALLKDPETGMPSLKALEHRISTENVCGNVVVAKIHGFEKVLKVLDSGSRTEYVLRIVERLRATDPALKLYVHSHYFAWIAEPSDVSNVIDHLEGMRALFAAPVVVAGQMIDIGITFGVASLVNGPKALASASAAAVETSEASEPIVVATEDLENDLQWNISMRARIDTAMEAGELHCVYQPKVNVLTGRMYGVEALVRWDDAERGPISPMTFIPQCEKAGRMEDLTRYVLQTACNAGRYFHANGQLITMSVNVSSILFADLKIARIVQDTLLASSFDARHLMLEVTETARISDFETAIEVLTQIRSLGVRISIDDFGMGSANFETFVRLPFDELKIDRLFVNRMVEDPKARAIVASLVRLGKDASISVVAEGVENEQELEVLRKLGGTNVQGYALSRPLSLGQAVRFGQMENELVNKLA</sequence>
<dbReference type="PANTHER" id="PTHR33121:SF71">
    <property type="entry name" value="OXYGEN SENSOR PROTEIN DOSP"/>
    <property type="match status" value="1"/>
</dbReference>
<name>A0A850H549_9SPHN</name>
<dbReference type="PANTHER" id="PTHR33121">
    <property type="entry name" value="CYCLIC DI-GMP PHOSPHODIESTERASE PDEF"/>
    <property type="match status" value="1"/>
</dbReference>
<dbReference type="Proteomes" id="UP000561438">
    <property type="component" value="Unassembled WGS sequence"/>
</dbReference>
<reference evidence="4 5" key="1">
    <citation type="submission" date="2020-06" db="EMBL/GenBank/DDBJ databases">
        <title>Altererythrobacter sp. HHU K3-1.</title>
        <authorList>
            <person name="Zhang D."/>
            <person name="Xue H."/>
        </authorList>
    </citation>
    <scope>NUCLEOTIDE SEQUENCE [LARGE SCALE GENOMIC DNA]</scope>
    <source>
        <strain evidence="4 5">HHU K3-1</strain>
    </source>
</reference>
<dbReference type="RefSeq" id="WP_176267261.1">
    <property type="nucleotide sequence ID" value="NZ_JABWGV010000002.1"/>
</dbReference>
<dbReference type="SUPFAM" id="SSF141868">
    <property type="entry name" value="EAL domain-like"/>
    <property type="match status" value="1"/>
</dbReference>
<evidence type="ECO:0000313" key="4">
    <source>
        <dbReference type="EMBL" id="NVD44983.1"/>
    </source>
</evidence>
<comment type="caution">
    <text evidence="4">The sequence shown here is derived from an EMBL/GenBank/DDBJ whole genome shotgun (WGS) entry which is preliminary data.</text>
</comment>
<keyword evidence="2" id="KW-0812">Transmembrane</keyword>
<dbReference type="SMART" id="SM00052">
    <property type="entry name" value="EAL"/>
    <property type="match status" value="1"/>
</dbReference>
<dbReference type="AlphaFoldDB" id="A0A850H549"/>
<dbReference type="CDD" id="cd01948">
    <property type="entry name" value="EAL"/>
    <property type="match status" value="1"/>
</dbReference>
<evidence type="ECO:0000256" key="1">
    <source>
        <dbReference type="SAM" id="MobiDB-lite"/>
    </source>
</evidence>
<dbReference type="Gene3D" id="3.20.20.450">
    <property type="entry name" value="EAL domain"/>
    <property type="match status" value="1"/>
</dbReference>
<dbReference type="InterPro" id="IPR007890">
    <property type="entry name" value="CHASE2"/>
</dbReference>
<feature type="domain" description="EAL" evidence="3">
    <location>
        <begin position="522"/>
        <end position="775"/>
    </location>
</feature>
<proteinExistence type="predicted"/>
<keyword evidence="2" id="KW-0472">Membrane</keyword>
<dbReference type="InterPro" id="IPR001633">
    <property type="entry name" value="EAL_dom"/>
</dbReference>
<accession>A0A850H549</accession>
<keyword evidence="2" id="KW-1133">Transmembrane helix</keyword>
<dbReference type="EMBL" id="JABWGV010000002">
    <property type="protein sequence ID" value="NVD44983.1"/>
    <property type="molecule type" value="Genomic_DNA"/>
</dbReference>
<dbReference type="Pfam" id="PF05226">
    <property type="entry name" value="CHASE2"/>
    <property type="match status" value="1"/>
</dbReference>
<organism evidence="4 5">
    <name type="scientific">Qipengyuania atrilutea</name>
    <dbReference type="NCBI Taxonomy" id="2744473"/>
    <lineage>
        <taxon>Bacteria</taxon>
        <taxon>Pseudomonadati</taxon>
        <taxon>Pseudomonadota</taxon>
        <taxon>Alphaproteobacteria</taxon>
        <taxon>Sphingomonadales</taxon>
        <taxon>Erythrobacteraceae</taxon>
        <taxon>Qipengyuania</taxon>
    </lineage>
</organism>
<keyword evidence="5" id="KW-1185">Reference proteome</keyword>